<dbReference type="RefSeq" id="YP_010014173.1">
    <property type="nucleotide sequence ID" value="NC_053516.1"/>
</dbReference>
<gene>
    <name evidence="1" type="primary">131</name>
    <name evidence="1" type="ORF">SEA_REINDEER_131</name>
</gene>
<dbReference type="EMBL" id="MT658803">
    <property type="protein sequence ID" value="QNJ56922.1"/>
    <property type="molecule type" value="Genomic_DNA"/>
</dbReference>
<evidence type="ECO:0000313" key="1">
    <source>
        <dbReference type="EMBL" id="QNJ56922.1"/>
    </source>
</evidence>
<dbReference type="GeneID" id="63210875"/>
<accession>A0A7G8LI50</accession>
<proteinExistence type="predicted"/>
<evidence type="ECO:0000313" key="2">
    <source>
        <dbReference type="Proteomes" id="UP000515841"/>
    </source>
</evidence>
<dbReference type="KEGG" id="vg:63210875"/>
<keyword evidence="2" id="KW-1185">Reference proteome</keyword>
<dbReference type="Proteomes" id="UP000515841">
    <property type="component" value="Segment"/>
</dbReference>
<name>A0A7G8LI50_9CAUD</name>
<sequence>MRVSRRELAFSVTLDDCRVDTFRAVERDMWPVNLKTEVRENGKWVVDGGH</sequence>
<organism evidence="1 2">
    <name type="scientific">Mycobacterium phage Reindeer</name>
    <dbReference type="NCBI Taxonomy" id="2762283"/>
    <lineage>
        <taxon>Viruses</taxon>
        <taxon>Duplodnaviria</taxon>
        <taxon>Heunggongvirae</taxon>
        <taxon>Uroviricota</taxon>
        <taxon>Caudoviricetes</taxon>
        <taxon>Vilmaviridae</taxon>
        <taxon>Mclasvirinae</taxon>
        <taxon>Bongovirus</taxon>
        <taxon>Bongovirus reindeer</taxon>
    </lineage>
</organism>
<protein>
    <submittedName>
        <fullName evidence="1">Uncharacterized protein</fullName>
    </submittedName>
</protein>
<reference evidence="1 2" key="1">
    <citation type="submission" date="2020-06" db="EMBL/GenBank/DDBJ databases">
        <authorList>
            <person name="Spencer C.E."/>
            <person name="Frederick G.D."/>
            <person name="Baliraine F.N."/>
            <person name="Favela G."/>
            <person name="Farmer V."/>
            <person name="Galindo A."/>
            <person name="Garlena R.A."/>
            <person name="Russell D.A."/>
            <person name="Pope W.H."/>
            <person name="Jacobs-Sera D."/>
            <person name="Hatfull G.F."/>
        </authorList>
    </citation>
    <scope>NUCLEOTIDE SEQUENCE [LARGE SCALE GENOMIC DNA]</scope>
</reference>